<keyword evidence="2" id="KW-1185">Reference proteome</keyword>
<organism evidence="1 2">
    <name type="scientific">Trichothecium roseum</name>
    <dbReference type="NCBI Taxonomy" id="47278"/>
    <lineage>
        <taxon>Eukaryota</taxon>
        <taxon>Fungi</taxon>
        <taxon>Dikarya</taxon>
        <taxon>Ascomycota</taxon>
        <taxon>Pezizomycotina</taxon>
        <taxon>Sordariomycetes</taxon>
        <taxon>Hypocreomycetidae</taxon>
        <taxon>Hypocreales</taxon>
        <taxon>Hypocreales incertae sedis</taxon>
        <taxon>Trichothecium</taxon>
    </lineage>
</organism>
<dbReference type="EMBL" id="CM047941">
    <property type="protein sequence ID" value="KAI9903007.1"/>
    <property type="molecule type" value="Genomic_DNA"/>
</dbReference>
<name>A0ACC0VAS5_9HYPO</name>
<protein>
    <submittedName>
        <fullName evidence="1">Uncharacterized protein</fullName>
    </submittedName>
</protein>
<comment type="caution">
    <text evidence="1">The sequence shown here is derived from an EMBL/GenBank/DDBJ whole genome shotgun (WGS) entry which is preliminary data.</text>
</comment>
<sequence>MDGNPPLPRAPSGIRIAIDRGGTFTDCLAIVPGRPDVLVKLLSHDPSNYADAPTEAVRRVLQHVTGTTTTLKAGDGNSSKEPVDTRGLVESIKMGTTVATNALLERAGSPCALVVTRGFRDLLRIGDQTRPRLFDLDIRRPGTLFCDVVEVGERVTPRDASEDPTSPGEPGREETLRLAKGVGGEDVHVVQELDIEGTKRSLQALYDKGVRALAVTLLHSYTFPDHEQQVARLASSIGFTQISLSSDICPMIGAVPRGYSATADAYLTPLTRSYVDGFRSGFVGGLEGGRRPARCEFMQSDGGLVSWRGFSGLRAILSGPAGGVVGFSRTCYDSERRKPVIGFDMGGTSTDVSRYAGTLEHTFASITAGITVQSPQLEIDTVAAGGGSILSYKNGLCLAGPESAGAHPGPVAYRKGGPLTVTDANLVLGRLQAAYFPKIFGPRENEPLDHAGARAAFEDLLAEVNSDLGVAGAEPKTVEELALGFLQVANETMCRPIRSLTEAKGYRTSDHELAVFGGAGGQHACAIAANLGIDRILIHRYASILSAYGMALADLVHDVQQPYSADLNASINELDARFKDLESTASNKLITDGADPSSITFEHFLNLRYVGSDTTFMIPRPAEHGSWADAFTAEHKRQFSFTMDGRGILIENVRVRATSRSRSVEPEFHLERQMTASLPTLVAEAKISDRVSIFFEGGWSDAPLYFLSSLQQGDMVQGPAIILDDTQTIVVSPEAKAIILERHVVLELDRNTPTQPDEHASLNHKKVDPVQLTVMAHRFMSIAEQMGHALQKTSVSVNIKERLDFSCALFSPDGRLVANAPHVPVHLGSMEQAVMFQHKRYEGQLRPGDVVVANHPISGGTHLPDITCITPVFDTQGKNIIFYTASRGHHQEIGGILPGSMPAGSVELREEGAAIVSEFLVRDGVFNENMVTRLMLEEPAKYPGCSGTRKLADNINDLKAQVSANAKGAALVSELIIEHGLGTVHFNMHAITDNAESCVRNFLLKTHSATGGKPLHALDHMDDGTPIQLTVTINPKDATAHFDFSGTGEEGYHSFNAPQAITRSATLYVLRCLINQDIPLNEGCLRPLTFTIPQGSILNPSPEAAVCAGNPITSQRVTDVVIRAFEACAASQGDCNVVSFGIDGNIDPDSGDIIPDTGFGFCETICGGSGAGPSWHGTSGVHIHMTNTKITDPEVLEKRYPVLLREFSIREGSGGRGRYNGGNGIRRTYEFGRDMGCSIVSERRVTRPYGMRGGEDGKSGVNYVVKGGQGGRWCRVGGRKDFKVSRGDWFVIDTPGGGGWGTVDEEESKRGNEAVAGVERRFVSQFQLAQETSN</sequence>
<proteinExistence type="predicted"/>
<evidence type="ECO:0000313" key="1">
    <source>
        <dbReference type="EMBL" id="KAI9903007.1"/>
    </source>
</evidence>
<gene>
    <name evidence="1" type="ORF">N3K66_002359</name>
</gene>
<dbReference type="Proteomes" id="UP001163324">
    <property type="component" value="Chromosome 2"/>
</dbReference>
<accession>A0ACC0VAS5</accession>
<reference evidence="1" key="1">
    <citation type="submission" date="2022-10" db="EMBL/GenBank/DDBJ databases">
        <title>Complete Genome of Trichothecium roseum strain YXFP-22015, a Plant Pathogen Isolated from Citrus.</title>
        <authorList>
            <person name="Wang Y."/>
            <person name="Zhu L."/>
        </authorList>
    </citation>
    <scope>NUCLEOTIDE SEQUENCE</scope>
    <source>
        <strain evidence="1">YXFP-22015</strain>
    </source>
</reference>
<evidence type="ECO:0000313" key="2">
    <source>
        <dbReference type="Proteomes" id="UP001163324"/>
    </source>
</evidence>